<evidence type="ECO:0000313" key="2">
    <source>
        <dbReference type="Proteomes" id="UP000198981"/>
    </source>
</evidence>
<evidence type="ECO:0000313" key="1">
    <source>
        <dbReference type="EMBL" id="SCX48955.1"/>
    </source>
</evidence>
<dbReference type="OrthoDB" id="9898459at2"/>
<dbReference type="AlphaFoldDB" id="A0A1G4Y6A6"/>
<dbReference type="RefSeq" id="WP_092803493.1">
    <property type="nucleotide sequence ID" value="NZ_FMUH01000003.1"/>
</dbReference>
<gene>
    <name evidence="1" type="ORF">SAMN03159343_2074</name>
</gene>
<keyword evidence="2" id="KW-1185">Reference proteome</keyword>
<reference evidence="2" key="1">
    <citation type="submission" date="2016-10" db="EMBL/GenBank/DDBJ databases">
        <authorList>
            <person name="Varghese N."/>
            <person name="Submissions S."/>
        </authorList>
    </citation>
    <scope>NUCLEOTIDE SEQUENCE [LARGE SCALE GENOMIC DNA]</scope>
    <source>
        <strain evidence="2">DSM 45722</strain>
    </source>
</reference>
<name>A0A1G4Y6A6_9ACTN</name>
<dbReference type="STRING" id="1960309.SAMN03159343_2074"/>
<sequence>MSTIHVVPLPGTALSAVGLVLREDRLYKITPEVAATQRDDFGRSWVSDLSDDAQCARWGRRMLWVVEIERARPGATLVRMVARTDAPFQGSGYLPAGQTLTMPAELAARLHWLRPEEQRATHGYVQIDVEPIEGIAP</sequence>
<protein>
    <submittedName>
        <fullName evidence="1">Uncharacterized protein</fullName>
    </submittedName>
</protein>
<dbReference type="Proteomes" id="UP000198981">
    <property type="component" value="Unassembled WGS sequence"/>
</dbReference>
<organism evidence="1 2">
    <name type="scientific">Klenkia marina</name>
    <dbReference type="NCBI Taxonomy" id="1960309"/>
    <lineage>
        <taxon>Bacteria</taxon>
        <taxon>Bacillati</taxon>
        <taxon>Actinomycetota</taxon>
        <taxon>Actinomycetes</taxon>
        <taxon>Geodermatophilales</taxon>
        <taxon>Geodermatophilaceae</taxon>
        <taxon>Klenkia</taxon>
    </lineage>
</organism>
<dbReference type="EMBL" id="FMUH01000003">
    <property type="protein sequence ID" value="SCX48955.1"/>
    <property type="molecule type" value="Genomic_DNA"/>
</dbReference>
<accession>A0A1G4Y6A6</accession>
<proteinExistence type="predicted"/>